<organism evidence="1 2">
    <name type="scientific">Elaeophora elaphi</name>
    <dbReference type="NCBI Taxonomy" id="1147741"/>
    <lineage>
        <taxon>Eukaryota</taxon>
        <taxon>Metazoa</taxon>
        <taxon>Ecdysozoa</taxon>
        <taxon>Nematoda</taxon>
        <taxon>Chromadorea</taxon>
        <taxon>Rhabditida</taxon>
        <taxon>Spirurina</taxon>
        <taxon>Spiruromorpha</taxon>
        <taxon>Filarioidea</taxon>
        <taxon>Onchocercidae</taxon>
        <taxon>Elaeophora</taxon>
    </lineage>
</organism>
<sequence>MGLDGCEGRALNGFPSNNECDHDICIDCLDKMLNDCEANGSPPICPNSLCHQPYAIDSVTALKAFFPQRAKYFERFALENQGFLLIKDDSVSKSEISPDFTVSSRRMEVKCELQGPDENNQTTVIFDRKGNVADFIREMRRALKILPLDKVYGYYIRREENASAERNNDRKPDEELLVDAKSVNRPISELNLTPDSIVVVDTSGIVQMKTLQIAR</sequence>
<protein>
    <submittedName>
        <fullName evidence="2">RING-type domain-containing protein</fullName>
    </submittedName>
</protein>
<reference evidence="2" key="1">
    <citation type="submission" date="2017-02" db="UniProtKB">
        <authorList>
            <consortium name="WormBaseParasite"/>
        </authorList>
    </citation>
    <scope>IDENTIFICATION</scope>
</reference>
<name>A0A0R3RJP3_9BILA</name>
<evidence type="ECO:0000313" key="1">
    <source>
        <dbReference type="Proteomes" id="UP000050640"/>
    </source>
</evidence>
<evidence type="ECO:0000313" key="2">
    <source>
        <dbReference type="WBParaSite" id="EEL_0000170201-mRNA-1"/>
    </source>
</evidence>
<dbReference type="SUPFAM" id="SSF57850">
    <property type="entry name" value="RING/U-box"/>
    <property type="match status" value="1"/>
</dbReference>
<dbReference type="AlphaFoldDB" id="A0A0R3RJP3"/>
<accession>A0A0R3RJP3</accession>
<proteinExistence type="predicted"/>
<keyword evidence="1" id="KW-1185">Reference proteome</keyword>
<dbReference type="Proteomes" id="UP000050640">
    <property type="component" value="Unplaced"/>
</dbReference>
<dbReference type="WBParaSite" id="EEL_0000170201-mRNA-1">
    <property type="protein sequence ID" value="EEL_0000170201-mRNA-1"/>
    <property type="gene ID" value="EEL_0000170201"/>
</dbReference>